<sequence>MPPIIIQSPRKIKMVQLFFYNLLCRLHTTHIIATARCDNCTVHLLSPLLQSTFSKSSIDLETEQFLGNSFAISGSMCLQLKNLSFLVLNKLINFLDLGAGDGGITTKLAPFYGTIYTTEMSQ</sequence>
<name>A0A0C2GAY9_9BILA</name>
<dbReference type="PANTHER" id="PTHR12890">
    <property type="entry name" value="DREV PROTEIN"/>
    <property type="match status" value="1"/>
</dbReference>
<dbReference type="PANTHER" id="PTHR12890:SF0">
    <property type="entry name" value="PROTEIN-L-HISTIDINE N-PROS-METHYLTRANSFERASE"/>
    <property type="match status" value="1"/>
</dbReference>
<dbReference type="OrthoDB" id="199041at2759"/>
<keyword evidence="2" id="KW-1185">Reference proteome</keyword>
<evidence type="ECO:0000313" key="2">
    <source>
        <dbReference type="Proteomes" id="UP000054047"/>
    </source>
</evidence>
<organism evidence="1 2">
    <name type="scientific">Ancylostoma duodenale</name>
    <dbReference type="NCBI Taxonomy" id="51022"/>
    <lineage>
        <taxon>Eukaryota</taxon>
        <taxon>Metazoa</taxon>
        <taxon>Ecdysozoa</taxon>
        <taxon>Nematoda</taxon>
        <taxon>Chromadorea</taxon>
        <taxon>Rhabditida</taxon>
        <taxon>Rhabditina</taxon>
        <taxon>Rhabditomorpha</taxon>
        <taxon>Strongyloidea</taxon>
        <taxon>Ancylostomatidae</taxon>
        <taxon>Ancylostomatinae</taxon>
        <taxon>Ancylostoma</taxon>
    </lineage>
</organism>
<accession>A0A0C2GAY9</accession>
<proteinExistence type="predicted"/>
<dbReference type="GO" id="GO:0106370">
    <property type="term" value="F:protein-L-histidine N-pros-methyltransferase activity"/>
    <property type="evidence" value="ECO:0007669"/>
    <property type="project" value="InterPro"/>
</dbReference>
<protein>
    <submittedName>
        <fullName evidence="1">Uncharacterized protein</fullName>
    </submittedName>
</protein>
<reference evidence="1 2" key="1">
    <citation type="submission" date="2013-12" db="EMBL/GenBank/DDBJ databases">
        <title>Draft genome of the parsitic nematode Ancylostoma duodenale.</title>
        <authorList>
            <person name="Mitreva M."/>
        </authorList>
    </citation>
    <scope>NUCLEOTIDE SEQUENCE [LARGE SCALE GENOMIC DNA]</scope>
    <source>
        <strain evidence="1 2">Zhejiang</strain>
    </source>
</reference>
<dbReference type="EMBL" id="KN739779">
    <property type="protein sequence ID" value="KIH54071.1"/>
    <property type="molecule type" value="Genomic_DNA"/>
</dbReference>
<dbReference type="AlphaFoldDB" id="A0A0C2GAY9"/>
<dbReference type="Proteomes" id="UP000054047">
    <property type="component" value="Unassembled WGS sequence"/>
</dbReference>
<evidence type="ECO:0000313" key="1">
    <source>
        <dbReference type="EMBL" id="KIH54071.1"/>
    </source>
</evidence>
<feature type="non-terminal residue" evidence="1">
    <location>
        <position position="122"/>
    </location>
</feature>
<dbReference type="InterPro" id="IPR007884">
    <property type="entry name" value="METL9"/>
</dbReference>
<gene>
    <name evidence="1" type="ORF">ANCDUO_15785</name>
</gene>